<comment type="caution">
    <text evidence="2">The sequence shown here is derived from an EMBL/GenBank/DDBJ whole genome shotgun (WGS) entry which is preliminary data.</text>
</comment>
<feature type="compositionally biased region" description="Polar residues" evidence="1">
    <location>
        <begin position="146"/>
        <end position="162"/>
    </location>
</feature>
<gene>
    <name evidence="2" type="ORF">BOKJ2_LOCUS9889</name>
</gene>
<evidence type="ECO:0000313" key="3">
    <source>
        <dbReference type="Proteomes" id="UP000614601"/>
    </source>
</evidence>
<feature type="region of interest" description="Disordered" evidence="1">
    <location>
        <begin position="139"/>
        <end position="162"/>
    </location>
</feature>
<evidence type="ECO:0000313" key="2">
    <source>
        <dbReference type="EMBL" id="CAD5222929.1"/>
    </source>
</evidence>
<sequence length="174" mass="20437">MFGLSEENDFDINEFIVQEPIEESRKRRYSSRKPNEEVERFFQLLAENYDELYIGRKGNNYKIKCDVSWTKFHLLLNEYCPSYADMEVKSLRDYCQRGLSNITKKGDDRKYKTGNEQIILKQYEELLYSKMSERGMNGLDVASTDDMPTSSQRSGIVTSSEASLKRKFNQVDPF</sequence>
<dbReference type="EMBL" id="CAJFDH010000005">
    <property type="protein sequence ID" value="CAD5222929.1"/>
    <property type="molecule type" value="Genomic_DNA"/>
</dbReference>
<keyword evidence="3" id="KW-1185">Reference proteome</keyword>
<name>A0A811L5D7_9BILA</name>
<organism evidence="2 3">
    <name type="scientific">Bursaphelenchus okinawaensis</name>
    <dbReference type="NCBI Taxonomy" id="465554"/>
    <lineage>
        <taxon>Eukaryota</taxon>
        <taxon>Metazoa</taxon>
        <taxon>Ecdysozoa</taxon>
        <taxon>Nematoda</taxon>
        <taxon>Chromadorea</taxon>
        <taxon>Rhabditida</taxon>
        <taxon>Tylenchina</taxon>
        <taxon>Tylenchomorpha</taxon>
        <taxon>Aphelenchoidea</taxon>
        <taxon>Aphelenchoididae</taxon>
        <taxon>Bursaphelenchus</taxon>
    </lineage>
</organism>
<proteinExistence type="predicted"/>
<reference evidence="2" key="1">
    <citation type="submission" date="2020-09" db="EMBL/GenBank/DDBJ databases">
        <authorList>
            <person name="Kikuchi T."/>
        </authorList>
    </citation>
    <scope>NUCLEOTIDE SEQUENCE</scope>
    <source>
        <strain evidence="2">SH1</strain>
    </source>
</reference>
<protein>
    <submittedName>
        <fullName evidence="2">Uncharacterized protein</fullName>
    </submittedName>
</protein>
<dbReference type="Proteomes" id="UP000614601">
    <property type="component" value="Unassembled WGS sequence"/>
</dbReference>
<dbReference type="AlphaFoldDB" id="A0A811L5D7"/>
<accession>A0A811L5D7</accession>
<dbReference type="EMBL" id="CAJFCW020000005">
    <property type="protein sequence ID" value="CAG9117022.1"/>
    <property type="molecule type" value="Genomic_DNA"/>
</dbReference>
<evidence type="ECO:0000256" key="1">
    <source>
        <dbReference type="SAM" id="MobiDB-lite"/>
    </source>
</evidence>
<dbReference type="Proteomes" id="UP000783686">
    <property type="component" value="Unassembled WGS sequence"/>
</dbReference>